<dbReference type="InterPro" id="IPR051415">
    <property type="entry name" value="LAAT-1"/>
</dbReference>
<evidence type="ECO:0000313" key="9">
    <source>
        <dbReference type="EMBL" id="KAI9638114.1"/>
    </source>
</evidence>
<evidence type="ECO:0000256" key="6">
    <source>
        <dbReference type="ARBA" id="ARBA00050768"/>
    </source>
</evidence>
<dbReference type="SMART" id="SM00679">
    <property type="entry name" value="CTNS"/>
    <property type="match status" value="2"/>
</dbReference>
<evidence type="ECO:0000256" key="8">
    <source>
        <dbReference type="SAM" id="Phobius"/>
    </source>
</evidence>
<organism evidence="9 10">
    <name type="scientific">Dioszegia hungarica</name>
    <dbReference type="NCBI Taxonomy" id="4972"/>
    <lineage>
        <taxon>Eukaryota</taxon>
        <taxon>Fungi</taxon>
        <taxon>Dikarya</taxon>
        <taxon>Basidiomycota</taxon>
        <taxon>Agaricomycotina</taxon>
        <taxon>Tremellomycetes</taxon>
        <taxon>Tremellales</taxon>
        <taxon>Bulleribasidiaceae</taxon>
        <taxon>Dioszegia</taxon>
    </lineage>
</organism>
<feature type="compositionally biased region" description="Low complexity" evidence="7">
    <location>
        <begin position="367"/>
        <end position="382"/>
    </location>
</feature>
<feature type="region of interest" description="Disordered" evidence="7">
    <location>
        <begin position="127"/>
        <end position="197"/>
    </location>
</feature>
<keyword evidence="3 8" id="KW-1133">Transmembrane helix</keyword>
<dbReference type="Pfam" id="PF04193">
    <property type="entry name" value="PQ-loop"/>
    <property type="match status" value="2"/>
</dbReference>
<name>A0AA38LXL0_9TREE</name>
<dbReference type="FunFam" id="1.20.1280.290:FF:000009">
    <property type="entry name" value="PQ loop repeat family protein"/>
    <property type="match status" value="1"/>
</dbReference>
<dbReference type="AlphaFoldDB" id="A0AA38LXL0"/>
<evidence type="ECO:0000256" key="1">
    <source>
        <dbReference type="ARBA" id="ARBA00004141"/>
    </source>
</evidence>
<dbReference type="GO" id="GO:0034488">
    <property type="term" value="P:basic amino acid transmembrane export from vacuole"/>
    <property type="evidence" value="ECO:0007669"/>
    <property type="project" value="TreeGrafter"/>
</dbReference>
<evidence type="ECO:0000313" key="10">
    <source>
        <dbReference type="Proteomes" id="UP001164286"/>
    </source>
</evidence>
<feature type="compositionally biased region" description="Polar residues" evidence="7">
    <location>
        <begin position="290"/>
        <end position="299"/>
    </location>
</feature>
<feature type="compositionally biased region" description="Basic residues" evidence="7">
    <location>
        <begin position="240"/>
        <end position="251"/>
    </location>
</feature>
<feature type="region of interest" description="Disordered" evidence="7">
    <location>
        <begin position="229"/>
        <end position="264"/>
    </location>
</feature>
<feature type="transmembrane region" description="Helical" evidence="8">
    <location>
        <begin position="78"/>
        <end position="96"/>
    </location>
</feature>
<comment type="similarity">
    <text evidence="5">Belongs to the laat-1 family.</text>
</comment>
<dbReference type="EMBL" id="JAKWFO010000003">
    <property type="protein sequence ID" value="KAI9638114.1"/>
    <property type="molecule type" value="Genomic_DNA"/>
</dbReference>
<comment type="catalytic activity">
    <reaction evidence="6">
        <text>L-histidine(out) + L-arginine(in) = L-histidine(in) + L-arginine(out)</text>
        <dbReference type="Rhea" id="RHEA:71063"/>
        <dbReference type="ChEBI" id="CHEBI:32682"/>
        <dbReference type="ChEBI" id="CHEBI:57595"/>
    </reaction>
</comment>
<feature type="region of interest" description="Disordered" evidence="7">
    <location>
        <begin position="288"/>
        <end position="308"/>
    </location>
</feature>
<sequence length="701" mass="75331">MEAVLALPEVTRAVVAEALGYISIGFWLFAQAPQVVKNARLASCEGLALPFLINWLFGDITNLVGCILTDQLPFQTYLAAYFCVIDFTLVGQYFYYRPSPPPPIYRTTSHLYTSSPNQSLLIHTAPASHVHKREREHSQAQSRVQQPVHNRTRSYGSVPHPTLQPLSASTTSTVRPQTSRAPASFGNAGEASTSAQSSIYRGREPHLARQDNSYAAIYEAALDVARAAERAEMHREHSQSRSRTRRTRNPSHRQTGNTVMPDVDEDAVSPVLGARSAMFDSFHSDMSAMTDASGSSAQEGQGDMAASSTSLLARGRSLQRATPALTLSGAGSVQAEEEGGDIISGLPGEGGRGVVQMRETRSRSKSRGVSMARASSGRGSGRRAAGVAFMSLGMIAGWSGLGRGAKLRHGGGAVLARPANDFLSLSHPISHPMSYLPSAIPHLPTPTADTGFDTTFILVEHPSGHDHPGPPIDRPPDYKRIIGRISAWACTTLYLTSRLPQIWKNFERKSVEGLSMLLFLFAFCGNTAYVASIVYNPAASLELPDASQYLLEALPYLLGSGGTLLFDLTILTQALMYGSAPPVPQTTIERSSFRKPIFRRRLRQAEEGRAVSTSAHGSRAFGERQPLLSSSIVMHSGGRRSGTIPLPPSRESRPRSISADVLLGDGTWRAGSGGGIAGLRRVEPGASDEERGESDRAGSSG</sequence>
<dbReference type="GO" id="GO:0000329">
    <property type="term" value="C:fungal-type vacuole membrane"/>
    <property type="evidence" value="ECO:0007669"/>
    <property type="project" value="TreeGrafter"/>
</dbReference>
<feature type="compositionally biased region" description="Basic and acidic residues" evidence="7">
    <location>
        <begin position="229"/>
        <end position="239"/>
    </location>
</feature>
<comment type="caution">
    <text evidence="9">The sequence shown here is derived from an EMBL/GenBank/DDBJ whole genome shotgun (WGS) entry which is preliminary data.</text>
</comment>
<gene>
    <name evidence="9" type="ORF">MKK02DRAFT_31609</name>
</gene>
<feature type="compositionally biased region" description="Polar residues" evidence="7">
    <location>
        <begin position="139"/>
        <end position="155"/>
    </location>
</feature>
<evidence type="ECO:0000256" key="3">
    <source>
        <dbReference type="ARBA" id="ARBA00022989"/>
    </source>
</evidence>
<keyword evidence="10" id="KW-1185">Reference proteome</keyword>
<feature type="compositionally biased region" description="Polar residues" evidence="7">
    <location>
        <begin position="164"/>
        <end position="181"/>
    </location>
</feature>
<dbReference type="PANTHER" id="PTHR16201:SF34">
    <property type="entry name" value="LYSOSOMAL AMINO ACID TRANSPORTER 1"/>
    <property type="match status" value="1"/>
</dbReference>
<feature type="transmembrane region" description="Helical" evidence="8">
    <location>
        <begin position="12"/>
        <end position="29"/>
    </location>
</feature>
<dbReference type="Gene3D" id="1.20.1280.290">
    <property type="match status" value="2"/>
</dbReference>
<comment type="subcellular location">
    <subcellularLocation>
        <location evidence="1">Membrane</location>
        <topology evidence="1">Multi-pass membrane protein</topology>
    </subcellularLocation>
</comment>
<protein>
    <submittedName>
        <fullName evidence="9">Vacuolar membrane protein</fullName>
    </submittedName>
</protein>
<evidence type="ECO:0000256" key="7">
    <source>
        <dbReference type="SAM" id="MobiDB-lite"/>
    </source>
</evidence>
<dbReference type="FunFam" id="1.20.1280.290:FF:000028">
    <property type="entry name" value="Vacuolar membrane protein, putative"/>
    <property type="match status" value="1"/>
</dbReference>
<proteinExistence type="inferred from homology"/>
<feature type="transmembrane region" description="Helical" evidence="8">
    <location>
        <begin position="41"/>
        <end position="58"/>
    </location>
</feature>
<dbReference type="GeneID" id="77727547"/>
<accession>A0AA38LXL0</accession>
<evidence type="ECO:0000256" key="4">
    <source>
        <dbReference type="ARBA" id="ARBA00023136"/>
    </source>
</evidence>
<evidence type="ECO:0000256" key="2">
    <source>
        <dbReference type="ARBA" id="ARBA00022692"/>
    </source>
</evidence>
<evidence type="ECO:0000256" key="5">
    <source>
        <dbReference type="ARBA" id="ARBA00038039"/>
    </source>
</evidence>
<keyword evidence="4 8" id="KW-0472">Membrane</keyword>
<dbReference type="GO" id="GO:0015174">
    <property type="term" value="F:basic amino acid transmembrane transporter activity"/>
    <property type="evidence" value="ECO:0007669"/>
    <property type="project" value="TreeGrafter"/>
</dbReference>
<reference evidence="9" key="1">
    <citation type="journal article" date="2022" name="G3 (Bethesda)">
        <title>High quality genome of the basidiomycete yeast Dioszegia hungarica PDD-24b-2 isolated from cloud water.</title>
        <authorList>
            <person name="Jarrige D."/>
            <person name="Haridas S."/>
            <person name="Bleykasten-Grosshans C."/>
            <person name="Joly M."/>
            <person name="Nadalig T."/>
            <person name="Sancelme M."/>
            <person name="Vuilleumier S."/>
            <person name="Grigoriev I.V."/>
            <person name="Amato P."/>
            <person name="Bringel F."/>
        </authorList>
    </citation>
    <scope>NUCLEOTIDE SEQUENCE</scope>
    <source>
        <strain evidence="9">PDD-24b-2</strain>
    </source>
</reference>
<dbReference type="PANTHER" id="PTHR16201">
    <property type="entry name" value="SEVEN TRANSMEMBRANE PROTEIN 1-RELATED"/>
    <property type="match status" value="1"/>
</dbReference>
<dbReference type="InterPro" id="IPR006603">
    <property type="entry name" value="PQ-loop_rpt"/>
</dbReference>
<keyword evidence="2 8" id="KW-0812">Transmembrane</keyword>
<dbReference type="RefSeq" id="XP_052947891.1">
    <property type="nucleotide sequence ID" value="XM_053088342.1"/>
</dbReference>
<feature type="region of interest" description="Disordered" evidence="7">
    <location>
        <begin position="329"/>
        <end position="382"/>
    </location>
</feature>
<dbReference type="Proteomes" id="UP001164286">
    <property type="component" value="Unassembled WGS sequence"/>
</dbReference>
<feature type="region of interest" description="Disordered" evidence="7">
    <location>
        <begin position="634"/>
        <end position="701"/>
    </location>
</feature>